<reference evidence="1 2" key="1">
    <citation type="journal article" date="2022" name="New Phytol.">
        <title>Ecological generalism drives hyperdiversity of secondary metabolite gene clusters in xylarialean endophytes.</title>
        <authorList>
            <person name="Franco M.E.E."/>
            <person name="Wisecaver J.H."/>
            <person name="Arnold A.E."/>
            <person name="Ju Y.M."/>
            <person name="Slot J.C."/>
            <person name="Ahrendt S."/>
            <person name="Moore L.P."/>
            <person name="Eastman K.E."/>
            <person name="Scott K."/>
            <person name="Konkel Z."/>
            <person name="Mondo S.J."/>
            <person name="Kuo A."/>
            <person name="Hayes R.D."/>
            <person name="Haridas S."/>
            <person name="Andreopoulos B."/>
            <person name="Riley R."/>
            <person name="LaButti K."/>
            <person name="Pangilinan J."/>
            <person name="Lipzen A."/>
            <person name="Amirebrahimi M."/>
            <person name="Yan J."/>
            <person name="Adam C."/>
            <person name="Keymanesh K."/>
            <person name="Ng V."/>
            <person name="Louie K."/>
            <person name="Northen T."/>
            <person name="Drula E."/>
            <person name="Henrissat B."/>
            <person name="Hsieh H.M."/>
            <person name="Youens-Clark K."/>
            <person name="Lutzoni F."/>
            <person name="Miadlikowska J."/>
            <person name="Eastwood D.C."/>
            <person name="Hamelin R.C."/>
            <person name="Grigoriev I.V."/>
            <person name="U'Ren J.M."/>
        </authorList>
    </citation>
    <scope>NUCLEOTIDE SEQUENCE [LARGE SCALE GENOMIC DNA]</scope>
    <source>
        <strain evidence="1 2">CBS 119005</strain>
    </source>
</reference>
<keyword evidence="2" id="KW-1185">Reference proteome</keyword>
<comment type="caution">
    <text evidence="1">The sequence shown here is derived from an EMBL/GenBank/DDBJ whole genome shotgun (WGS) entry which is preliminary data.</text>
</comment>
<proteinExistence type="predicted"/>
<accession>A0ACB9YNP6</accession>
<protein>
    <submittedName>
        <fullName evidence="1">Uncharacterized protein</fullName>
    </submittedName>
</protein>
<dbReference type="Proteomes" id="UP001497700">
    <property type="component" value="Unassembled WGS sequence"/>
</dbReference>
<evidence type="ECO:0000313" key="2">
    <source>
        <dbReference type="Proteomes" id="UP001497700"/>
    </source>
</evidence>
<evidence type="ECO:0000313" key="1">
    <source>
        <dbReference type="EMBL" id="KAI4860670.1"/>
    </source>
</evidence>
<sequence length="257" mass="28483">MYSWLGGVLRCNGSQPGMAGSTLLPPPPAEEDSDWDTTLVVHEDMLKVSLERRHSGWEAVEKKWTEEKQPQPGSKLSSDLAKEASAAMAHFPYPQMSIPSPQIEFDFRMKIILNSQFASVSVNDGFKKLTTVTEGMWSGHFGHGVVVSGGQESQDISSGKTVATQVEASHRLQTGDEPPAYIECKARGCRTGPAEVMKALEQTETSEQVDPRLCQYRIFITMKTSDERYAEKLNGGMWIGSCLWKGLEVVYDAYRIS</sequence>
<dbReference type="EMBL" id="MU393578">
    <property type="protein sequence ID" value="KAI4860670.1"/>
    <property type="molecule type" value="Genomic_DNA"/>
</dbReference>
<name>A0ACB9YNP6_9PEZI</name>
<organism evidence="1 2">
    <name type="scientific">Hypoxylon rubiginosum</name>
    <dbReference type="NCBI Taxonomy" id="110542"/>
    <lineage>
        <taxon>Eukaryota</taxon>
        <taxon>Fungi</taxon>
        <taxon>Dikarya</taxon>
        <taxon>Ascomycota</taxon>
        <taxon>Pezizomycotina</taxon>
        <taxon>Sordariomycetes</taxon>
        <taxon>Xylariomycetidae</taxon>
        <taxon>Xylariales</taxon>
        <taxon>Hypoxylaceae</taxon>
        <taxon>Hypoxylon</taxon>
    </lineage>
</organism>
<gene>
    <name evidence="1" type="ORF">F4820DRAFT_98868</name>
</gene>